<accession>A0A1E4RNA6</accession>
<evidence type="ECO:0000256" key="1">
    <source>
        <dbReference type="ARBA" id="ARBA00004308"/>
    </source>
</evidence>
<keyword evidence="4" id="KW-0472">Membrane</keyword>
<evidence type="ECO:0000256" key="3">
    <source>
        <dbReference type="ARBA" id="ARBA00022927"/>
    </source>
</evidence>
<evidence type="ECO:0000256" key="2">
    <source>
        <dbReference type="ARBA" id="ARBA00022448"/>
    </source>
</evidence>
<dbReference type="InterPro" id="IPR050431">
    <property type="entry name" value="Adaptor_comp_med_subunit"/>
</dbReference>
<proteinExistence type="predicted"/>
<dbReference type="Gene3D" id="3.30.450.60">
    <property type="match status" value="1"/>
</dbReference>
<dbReference type="PANTHER" id="PTHR10529">
    <property type="entry name" value="AP COMPLEX SUBUNIT MU"/>
    <property type="match status" value="1"/>
</dbReference>
<dbReference type="GO" id="GO:0016192">
    <property type="term" value="P:vesicle-mediated transport"/>
    <property type="evidence" value="ECO:0007669"/>
    <property type="project" value="InterPro"/>
</dbReference>
<dbReference type="STRING" id="984485.A0A1E4RNA6"/>
<feature type="domain" description="MHD" evidence="6">
    <location>
        <begin position="261"/>
        <end position="634"/>
    </location>
</feature>
<dbReference type="Pfam" id="PF00928">
    <property type="entry name" value="Adap_comp_sub"/>
    <property type="match status" value="1"/>
</dbReference>
<feature type="compositionally biased region" description="Acidic residues" evidence="5">
    <location>
        <begin position="344"/>
        <end position="356"/>
    </location>
</feature>
<comment type="subcellular location">
    <subcellularLocation>
        <location evidence="1">Endomembrane system</location>
    </subcellularLocation>
</comment>
<sequence length="661" mass="77447">MVSAIYILNGPLVDTQILHFELLLHRGYHNDVPDESFILSDFDAAYKRLKPEERCPFIFSNGISYTYIQCDNNIFIMAVSRSNINVMSIITFLHNFYRILFQYLCVKPKSLTEFSNKEDQILNTILRLDKDRIIDNFVIIYELLDECMDFGVAQLTDYNILKEYIKVETNWAKSTSQILDDGNEYELSDSKSDDEFNEKYKRDKKKNSKAHQKKLKNIKSTHNQAIKTDVLESIDTKINSSILRTAALNISWRPKGIFYAKNEIYIDIIENCEFYYDLETEIIKINEVHGTCVVKSLLSGMPTCKLGFNEHNISRIGNDETYDEENETHDSNSKREDNQLKVEPDEEEEDEQQEELLSEKTKKQRRRIPIRNVQFHQCIELGSIYKDNLICFVPPDDNFTLLTYQVEQEKQRRKLPLIMIKPTYRIHRITKKLQVLCVLSTNFKKKLHCNNLQIRLPINPSLFPIKYDNRNQTDDLKYKSELGDVSYKVDASELIWNIDQVNGARKSIKMMAELSLNEINHLESLTTIDQSLLSNLMQPDSNDKDSDTEEYDTKKELDQYYGVNGVSSSLFDKLQKKLKRKKDHNHVSLRFSIPMLAYSGLKLNYLRVDEESMKYSCFPWVRYVTQSESNFGLDSKVDEISRNDKSCNYRFKLGSNCFQLF</sequence>
<organism evidence="7 8">
    <name type="scientific">Hyphopichia burtonii NRRL Y-1933</name>
    <dbReference type="NCBI Taxonomy" id="984485"/>
    <lineage>
        <taxon>Eukaryota</taxon>
        <taxon>Fungi</taxon>
        <taxon>Dikarya</taxon>
        <taxon>Ascomycota</taxon>
        <taxon>Saccharomycotina</taxon>
        <taxon>Pichiomycetes</taxon>
        <taxon>Debaryomycetaceae</taxon>
        <taxon>Hyphopichia</taxon>
    </lineage>
</organism>
<dbReference type="Gene3D" id="2.60.40.1170">
    <property type="entry name" value="Mu homology domain, subdomain B"/>
    <property type="match status" value="2"/>
</dbReference>
<dbReference type="PROSITE" id="PS00990">
    <property type="entry name" value="CLAT_ADAPTOR_M_1"/>
    <property type="match status" value="1"/>
</dbReference>
<dbReference type="InterPro" id="IPR018240">
    <property type="entry name" value="Clathrin_mu_CS"/>
</dbReference>
<dbReference type="PROSITE" id="PS51072">
    <property type="entry name" value="MHD"/>
    <property type="match status" value="1"/>
</dbReference>
<protein>
    <submittedName>
        <fullName evidence="7">Clathrin adaptor, mu subunit</fullName>
    </submittedName>
</protein>
<evidence type="ECO:0000256" key="5">
    <source>
        <dbReference type="SAM" id="MobiDB-lite"/>
    </source>
</evidence>
<evidence type="ECO:0000259" key="6">
    <source>
        <dbReference type="PROSITE" id="PS51072"/>
    </source>
</evidence>
<keyword evidence="8" id="KW-1185">Reference proteome</keyword>
<dbReference type="InterPro" id="IPR011012">
    <property type="entry name" value="Longin-like_dom_sf"/>
</dbReference>
<dbReference type="SUPFAM" id="SSF49447">
    <property type="entry name" value="Second domain of Mu2 adaptin subunit (ap50) of ap2 adaptor"/>
    <property type="match status" value="1"/>
</dbReference>
<name>A0A1E4RNA6_9ASCO</name>
<dbReference type="InterPro" id="IPR036168">
    <property type="entry name" value="AP2_Mu_C_sf"/>
</dbReference>
<dbReference type="InterPro" id="IPR028565">
    <property type="entry name" value="MHD"/>
</dbReference>
<feature type="compositionally biased region" description="Basic and acidic residues" evidence="5">
    <location>
        <begin position="328"/>
        <end position="343"/>
    </location>
</feature>
<dbReference type="OrthoDB" id="10259133at2759"/>
<dbReference type="AlphaFoldDB" id="A0A1E4RNA6"/>
<dbReference type="SUPFAM" id="SSF64356">
    <property type="entry name" value="SNARE-like"/>
    <property type="match status" value="1"/>
</dbReference>
<gene>
    <name evidence="7" type="ORF">HYPBUDRAFT_135200</name>
</gene>
<dbReference type="EMBL" id="KV454539">
    <property type="protein sequence ID" value="ODV68716.1"/>
    <property type="molecule type" value="Genomic_DNA"/>
</dbReference>
<feature type="region of interest" description="Disordered" evidence="5">
    <location>
        <begin position="317"/>
        <end position="361"/>
    </location>
</feature>
<dbReference type="Proteomes" id="UP000095085">
    <property type="component" value="Unassembled WGS sequence"/>
</dbReference>
<keyword evidence="2" id="KW-0813">Transport</keyword>
<dbReference type="InterPro" id="IPR027200">
    <property type="entry name" value="Apm2_N"/>
</dbReference>
<dbReference type="GeneID" id="30994115"/>
<evidence type="ECO:0000313" key="7">
    <source>
        <dbReference type="EMBL" id="ODV68716.1"/>
    </source>
</evidence>
<evidence type="ECO:0000256" key="4">
    <source>
        <dbReference type="ARBA" id="ARBA00023136"/>
    </source>
</evidence>
<dbReference type="GO" id="GO:0012505">
    <property type="term" value="C:endomembrane system"/>
    <property type="evidence" value="ECO:0007669"/>
    <property type="project" value="UniProtKB-SubCell"/>
</dbReference>
<keyword evidence="3" id="KW-0653">Protein transport</keyword>
<reference evidence="8" key="1">
    <citation type="submission" date="2016-05" db="EMBL/GenBank/DDBJ databases">
        <title>Comparative genomics of biotechnologically important yeasts.</title>
        <authorList>
            <consortium name="DOE Joint Genome Institute"/>
            <person name="Riley R."/>
            <person name="Haridas S."/>
            <person name="Wolfe K.H."/>
            <person name="Lopes M.R."/>
            <person name="Hittinger C.T."/>
            <person name="Goker M."/>
            <person name="Salamov A."/>
            <person name="Wisecaver J."/>
            <person name="Long T.M."/>
            <person name="Aerts A.L."/>
            <person name="Barry K."/>
            <person name="Choi C."/>
            <person name="Clum A."/>
            <person name="Coughlan A.Y."/>
            <person name="Deshpande S."/>
            <person name="Douglass A.P."/>
            <person name="Hanson S.J."/>
            <person name="Klenk H.-P."/>
            <person name="Labutti K."/>
            <person name="Lapidus A."/>
            <person name="Lindquist E."/>
            <person name="Lipzen A."/>
            <person name="Meier-Kolthoff J.P."/>
            <person name="Ohm R.A."/>
            <person name="Otillar R.P."/>
            <person name="Pangilinan J."/>
            <person name="Peng Y."/>
            <person name="Rokas A."/>
            <person name="Rosa C.A."/>
            <person name="Scheuner C."/>
            <person name="Sibirny A.A."/>
            <person name="Slot J.C."/>
            <person name="Stielow J.B."/>
            <person name="Sun H."/>
            <person name="Kurtzman C.P."/>
            <person name="Blackwell M."/>
            <person name="Grigoriev I.V."/>
            <person name="Jeffries T.W."/>
        </authorList>
    </citation>
    <scope>NUCLEOTIDE SEQUENCE [LARGE SCALE GENOMIC DNA]</scope>
    <source>
        <strain evidence="8">NRRL Y-1933</strain>
    </source>
</reference>
<dbReference type="CDD" id="cd14828">
    <property type="entry name" value="AP_Mu_N"/>
    <property type="match status" value="1"/>
</dbReference>
<evidence type="ECO:0000313" key="8">
    <source>
        <dbReference type="Proteomes" id="UP000095085"/>
    </source>
</evidence>
<dbReference type="GO" id="GO:0030131">
    <property type="term" value="C:clathrin adaptor complex"/>
    <property type="evidence" value="ECO:0007669"/>
    <property type="project" value="InterPro"/>
</dbReference>
<dbReference type="RefSeq" id="XP_020077783.1">
    <property type="nucleotide sequence ID" value="XM_020219565.1"/>
</dbReference>
<dbReference type="GO" id="GO:0006886">
    <property type="term" value="P:intracellular protein transport"/>
    <property type="evidence" value="ECO:0007669"/>
    <property type="project" value="InterPro"/>
</dbReference>